<organism evidence="1 2">
    <name type="scientific">Candidatus Roizmanbacteria bacterium RIFCSPHIGHO2_01_FULL_39_24</name>
    <dbReference type="NCBI Taxonomy" id="1802032"/>
    <lineage>
        <taxon>Bacteria</taxon>
        <taxon>Candidatus Roizmaniibacteriota</taxon>
    </lineage>
</organism>
<reference evidence="1 2" key="1">
    <citation type="journal article" date="2016" name="Nat. Commun.">
        <title>Thousands of microbial genomes shed light on interconnected biogeochemical processes in an aquifer system.</title>
        <authorList>
            <person name="Anantharaman K."/>
            <person name="Brown C.T."/>
            <person name="Hug L.A."/>
            <person name="Sharon I."/>
            <person name="Castelle C.J."/>
            <person name="Probst A.J."/>
            <person name="Thomas B.C."/>
            <person name="Singh A."/>
            <person name="Wilkins M.J."/>
            <person name="Karaoz U."/>
            <person name="Brodie E.L."/>
            <person name="Williams K.H."/>
            <person name="Hubbard S.S."/>
            <person name="Banfield J.F."/>
        </authorList>
    </citation>
    <scope>NUCLEOTIDE SEQUENCE [LARGE SCALE GENOMIC DNA]</scope>
</reference>
<dbReference type="Proteomes" id="UP000176850">
    <property type="component" value="Unassembled WGS sequence"/>
</dbReference>
<gene>
    <name evidence="1" type="ORF">A2799_03170</name>
</gene>
<accession>A0A1F7GF60</accession>
<name>A0A1F7GF60_9BACT</name>
<evidence type="ECO:0000313" key="2">
    <source>
        <dbReference type="Proteomes" id="UP000176850"/>
    </source>
</evidence>
<sequence length="295" mass="34750">MQKEFKRIFAVLKNGAIPEIKVAKQELEKLFKGDRKKFIQNAHYALEQLEEFDSIQNPVNQAAFVSSLSLFFFALSDTHFKELKDFVLKVICHSDGHVREQMRKTADWLYISVSSRVRPFMYPKGKKLSEKQIADREKAKNEFAEYLNDIEYLMEKYDDGRYDGFEYIDDMKPSVYKSLQLLWSDVTRGGLQNDLHTPPLTILAKREEIENELLEYIREMKSDITLEEIQDVIYEETEVDDLNDVIRMFDMRSPYELQNVIETLNDAWNYFPHKILDGLCPAEVFSQNQKAKIIN</sequence>
<dbReference type="EMBL" id="MFZH01000044">
    <property type="protein sequence ID" value="OGK17503.1"/>
    <property type="molecule type" value="Genomic_DNA"/>
</dbReference>
<comment type="caution">
    <text evidence="1">The sequence shown here is derived from an EMBL/GenBank/DDBJ whole genome shotgun (WGS) entry which is preliminary data.</text>
</comment>
<dbReference type="AlphaFoldDB" id="A0A1F7GF60"/>
<proteinExistence type="predicted"/>
<evidence type="ECO:0000313" key="1">
    <source>
        <dbReference type="EMBL" id="OGK17503.1"/>
    </source>
</evidence>
<protein>
    <submittedName>
        <fullName evidence="1">Uncharacterized protein</fullName>
    </submittedName>
</protein>